<dbReference type="Pfam" id="PF01256">
    <property type="entry name" value="Carb_kinase"/>
    <property type="match status" value="1"/>
</dbReference>
<dbReference type="GO" id="GO:0110051">
    <property type="term" value="P:metabolite repair"/>
    <property type="evidence" value="ECO:0007669"/>
    <property type="project" value="TreeGrafter"/>
</dbReference>
<dbReference type="Gene3D" id="3.40.1190.20">
    <property type="match status" value="1"/>
</dbReference>
<keyword evidence="5 8" id="KW-0520">NAD</keyword>
<gene>
    <name evidence="11" type="ORF">SeLEV6574_g08064</name>
    <name evidence="10" type="ORF">SeMB42_g07745</name>
</gene>
<dbReference type="AlphaFoldDB" id="A0A507CER6"/>
<evidence type="ECO:0000256" key="8">
    <source>
        <dbReference type="HAMAP-Rule" id="MF_03157"/>
    </source>
</evidence>
<dbReference type="GO" id="GO:0047453">
    <property type="term" value="F:ATP-dependent NAD(P)H-hydrate dehydratase activity"/>
    <property type="evidence" value="ECO:0007669"/>
    <property type="project" value="UniProtKB-UniRule"/>
</dbReference>
<dbReference type="InterPro" id="IPR029056">
    <property type="entry name" value="Ribokinase-like"/>
</dbReference>
<comment type="caution">
    <text evidence="11">The sequence shown here is derived from an EMBL/GenBank/DDBJ whole genome shotgun (WGS) entry which is preliminary data.</text>
</comment>
<keyword evidence="1 8" id="KW-0597">Phosphoprotein</keyword>
<dbReference type="VEuPathDB" id="FungiDB:SeMB42_g07745"/>
<reference evidence="12 13" key="1">
    <citation type="journal article" date="2019" name="Sci. Rep.">
        <title>Comparative genomics of chytrid fungi reveal insights into the obligate biotrophic and pathogenic lifestyle of Synchytrium endobioticum.</title>
        <authorList>
            <person name="van de Vossenberg B.T.L.H."/>
            <person name="Warris S."/>
            <person name="Nguyen H.D.T."/>
            <person name="van Gent-Pelzer M.P.E."/>
            <person name="Joly D.L."/>
            <person name="van de Geest H.C."/>
            <person name="Bonants P.J.M."/>
            <person name="Smith D.S."/>
            <person name="Levesque C.A."/>
            <person name="van der Lee T.A.J."/>
        </authorList>
    </citation>
    <scope>NUCLEOTIDE SEQUENCE [LARGE SCALE GENOMIC DNA]</scope>
    <source>
        <strain evidence="11 13">LEV6574</strain>
        <strain evidence="10 12">MB42</strain>
    </source>
</reference>
<feature type="binding site" evidence="8">
    <location>
        <begin position="218"/>
        <end position="222"/>
    </location>
    <ligand>
        <name>ATP</name>
        <dbReference type="ChEBI" id="CHEBI:30616"/>
    </ligand>
</feature>
<feature type="binding site" evidence="8">
    <location>
        <begin position="237"/>
        <end position="246"/>
    </location>
    <ligand>
        <name>ATP</name>
        <dbReference type="ChEBI" id="CHEBI:30616"/>
    </ligand>
</feature>
<comment type="catalytic activity">
    <reaction evidence="7 8">
        <text>(6S)-NADPHX + ATP = ADP + phosphate + NADPH + H(+)</text>
        <dbReference type="Rhea" id="RHEA:32231"/>
        <dbReference type="ChEBI" id="CHEBI:15378"/>
        <dbReference type="ChEBI" id="CHEBI:30616"/>
        <dbReference type="ChEBI" id="CHEBI:43474"/>
        <dbReference type="ChEBI" id="CHEBI:57783"/>
        <dbReference type="ChEBI" id="CHEBI:64076"/>
        <dbReference type="ChEBI" id="CHEBI:456216"/>
        <dbReference type="EC" id="4.2.1.93"/>
    </reaction>
</comment>
<feature type="binding site" evidence="8">
    <location>
        <position position="127"/>
    </location>
    <ligand>
        <name>(6S)-NADPHX</name>
        <dbReference type="ChEBI" id="CHEBI:64076"/>
    </ligand>
</feature>
<dbReference type="SUPFAM" id="SSF53613">
    <property type="entry name" value="Ribokinase-like"/>
    <property type="match status" value="1"/>
</dbReference>
<comment type="similarity">
    <text evidence="8">Belongs to the NnrD/CARKD family.</text>
</comment>
<keyword evidence="12" id="KW-1185">Reference proteome</keyword>
<dbReference type="STRING" id="286115.A0A507CER6"/>
<comment type="cofactor">
    <cofactor evidence="8">
        <name>Mg(2+)</name>
        <dbReference type="ChEBI" id="CHEBI:18420"/>
    </cofactor>
</comment>
<dbReference type="Proteomes" id="UP000320475">
    <property type="component" value="Unassembled WGS sequence"/>
</dbReference>
<dbReference type="GO" id="GO:0005737">
    <property type="term" value="C:cytoplasm"/>
    <property type="evidence" value="ECO:0007669"/>
    <property type="project" value="UniProtKB-SubCell"/>
</dbReference>
<comment type="function">
    <text evidence="8">Catalyzes the dehydration of the S-form of NAD(P)HX at the expense of ATP, which is converted to ADP. Together with NAD(P)HX epimerase, which catalyzes the epimerization of the S- and R-forms, the enzyme allows the repair of both epimers of NAD(P)HX, a damaged form of NAD(P)H that is a result of enzymatic or heat-dependent hydration.</text>
</comment>
<evidence type="ECO:0000313" key="11">
    <source>
        <dbReference type="EMBL" id="TPX36404.1"/>
    </source>
</evidence>
<dbReference type="FunFam" id="3.40.1190.20:FF:000023">
    <property type="entry name" value="ATP-dependent (S)-NAD(P)H-hydrate dehydratase"/>
    <property type="match status" value="1"/>
</dbReference>
<organism evidence="11 13">
    <name type="scientific">Synchytrium endobioticum</name>
    <dbReference type="NCBI Taxonomy" id="286115"/>
    <lineage>
        <taxon>Eukaryota</taxon>
        <taxon>Fungi</taxon>
        <taxon>Fungi incertae sedis</taxon>
        <taxon>Chytridiomycota</taxon>
        <taxon>Chytridiomycota incertae sedis</taxon>
        <taxon>Chytridiomycetes</taxon>
        <taxon>Synchytriales</taxon>
        <taxon>Synchytriaceae</taxon>
        <taxon>Synchytrium</taxon>
    </lineage>
</organism>
<dbReference type="PROSITE" id="PS51383">
    <property type="entry name" value="YJEF_C_3"/>
    <property type="match status" value="1"/>
</dbReference>
<keyword evidence="8" id="KW-0963">Cytoplasm</keyword>
<dbReference type="PANTHER" id="PTHR12592:SF0">
    <property type="entry name" value="ATP-DEPENDENT (S)-NAD(P)H-HYDRATE DEHYDRATASE"/>
    <property type="match status" value="1"/>
</dbReference>
<evidence type="ECO:0000256" key="2">
    <source>
        <dbReference type="ARBA" id="ARBA00022741"/>
    </source>
</evidence>
<evidence type="ECO:0000256" key="6">
    <source>
        <dbReference type="ARBA" id="ARBA00023239"/>
    </source>
</evidence>
<evidence type="ECO:0000256" key="3">
    <source>
        <dbReference type="ARBA" id="ARBA00022840"/>
    </source>
</evidence>
<evidence type="ECO:0000256" key="5">
    <source>
        <dbReference type="ARBA" id="ARBA00023027"/>
    </source>
</evidence>
<evidence type="ECO:0000256" key="7">
    <source>
        <dbReference type="ARBA" id="ARBA00047472"/>
    </source>
</evidence>
<dbReference type="EMBL" id="QEAM01000702">
    <property type="protein sequence ID" value="TPX36404.1"/>
    <property type="molecule type" value="Genomic_DNA"/>
</dbReference>
<dbReference type="NCBIfam" id="TIGR00196">
    <property type="entry name" value="yjeF_cterm"/>
    <property type="match status" value="1"/>
</dbReference>
<feature type="binding site" evidence="8">
    <location>
        <position position="247"/>
    </location>
    <ligand>
        <name>(6S)-NADPHX</name>
        <dbReference type="ChEBI" id="CHEBI:64076"/>
    </ligand>
</feature>
<dbReference type="Proteomes" id="UP000317494">
    <property type="component" value="Unassembled WGS sequence"/>
</dbReference>
<dbReference type="InterPro" id="IPR000631">
    <property type="entry name" value="CARKD"/>
</dbReference>
<dbReference type="PANTHER" id="PTHR12592">
    <property type="entry name" value="ATP-DEPENDENT (S)-NAD(P)H-HYDRATE DEHYDRATASE FAMILY MEMBER"/>
    <property type="match status" value="1"/>
</dbReference>
<evidence type="ECO:0000259" key="9">
    <source>
        <dbReference type="PROSITE" id="PS51383"/>
    </source>
</evidence>
<dbReference type="GO" id="GO:0046496">
    <property type="term" value="P:nicotinamide nucleotide metabolic process"/>
    <property type="evidence" value="ECO:0007669"/>
    <property type="project" value="UniProtKB-UniRule"/>
</dbReference>
<dbReference type="HAMAP" id="MF_01965">
    <property type="entry name" value="NADHX_dehydratase"/>
    <property type="match status" value="1"/>
</dbReference>
<feature type="domain" description="YjeF C-terminal" evidence="9">
    <location>
        <begin position="14"/>
        <end position="328"/>
    </location>
</feature>
<evidence type="ECO:0000256" key="4">
    <source>
        <dbReference type="ARBA" id="ARBA00022857"/>
    </source>
</evidence>
<keyword evidence="4" id="KW-0521">NADP</keyword>
<dbReference type="EC" id="4.2.1.93" evidence="8"/>
<keyword evidence="6 8" id="KW-0456">Lyase</keyword>
<dbReference type="EMBL" id="QEAN01000612">
    <property type="protein sequence ID" value="TPX31562.1"/>
    <property type="molecule type" value="Genomic_DNA"/>
</dbReference>
<dbReference type="OrthoDB" id="8110916at2759"/>
<evidence type="ECO:0000313" key="13">
    <source>
        <dbReference type="Proteomes" id="UP000320475"/>
    </source>
</evidence>
<accession>A0A507CER6</accession>
<comment type="subcellular location">
    <subcellularLocation>
        <location evidence="8">Cytoplasm</location>
    </subcellularLocation>
</comment>
<sequence length="338" mass="36755">MTSPLVPNADKDALVAAIRKFLPPLSQSLHKGQSGRIAVVGGSEEYTGAPFFAGYSALRLGADLCHVFCEESAATIIKSYSPELIVHSYLHTSDHIPTDSYEPTIEKIVSQVTQVFPRLHVILVGPGLSRDDSMMDCAKRIIKAAREHEKPLVIDADGLYAIQTDPSIIKDYPLAVLTPNANEFRRLCDIMNVTDDTDTYQKARALSQAFGNVTIVQKGEVDIISNGYDVITCDAQGAPRRCGGQGDLLSGTLAAFLAFGNGYATDNWRHGNDFSSNTSFLSKQLPLLAAYGACLMVRGCAKEAYKKMGRAMMTTDMIEEIGNVFADEFEDGEITGKR</sequence>
<keyword evidence="3 8" id="KW-0067">ATP-binding</keyword>
<keyword evidence="2 8" id="KW-0547">Nucleotide-binding</keyword>
<protein>
    <recommendedName>
        <fullName evidence="8">ATP-dependent (S)-NAD(P)H-hydrate dehydratase</fullName>
        <ecNumber evidence="8">4.2.1.93</ecNumber>
    </recommendedName>
    <alternativeName>
        <fullName evidence="8">ATP-dependent NAD(P)HX dehydratase</fullName>
    </alternativeName>
</protein>
<feature type="binding site" evidence="8">
    <location>
        <begin position="180"/>
        <end position="186"/>
    </location>
    <ligand>
        <name>(6S)-NADPHX</name>
        <dbReference type="ChEBI" id="CHEBI:64076"/>
    </ligand>
</feature>
<dbReference type="CDD" id="cd01171">
    <property type="entry name" value="YXKO-related"/>
    <property type="match status" value="1"/>
</dbReference>
<name>A0A507CER6_9FUNG</name>
<comment type="catalytic activity">
    <reaction evidence="8">
        <text>(6S)-NADHX + ATP = ADP + phosphate + NADH + H(+)</text>
        <dbReference type="Rhea" id="RHEA:19017"/>
        <dbReference type="ChEBI" id="CHEBI:15378"/>
        <dbReference type="ChEBI" id="CHEBI:30616"/>
        <dbReference type="ChEBI" id="CHEBI:43474"/>
        <dbReference type="ChEBI" id="CHEBI:57945"/>
        <dbReference type="ChEBI" id="CHEBI:64074"/>
        <dbReference type="ChEBI" id="CHEBI:456216"/>
        <dbReference type="EC" id="4.2.1.93"/>
    </reaction>
</comment>
<evidence type="ECO:0000313" key="12">
    <source>
        <dbReference type="Proteomes" id="UP000317494"/>
    </source>
</evidence>
<evidence type="ECO:0000313" key="10">
    <source>
        <dbReference type="EMBL" id="TPX31562.1"/>
    </source>
</evidence>
<proteinExistence type="inferred from homology"/>
<dbReference type="GO" id="GO:0005524">
    <property type="term" value="F:ATP binding"/>
    <property type="evidence" value="ECO:0007669"/>
    <property type="project" value="UniProtKB-KW"/>
</dbReference>
<evidence type="ECO:0000256" key="1">
    <source>
        <dbReference type="ARBA" id="ARBA00022553"/>
    </source>
</evidence>